<evidence type="ECO:0000256" key="1">
    <source>
        <dbReference type="SAM" id="MobiDB-lite"/>
    </source>
</evidence>
<dbReference type="Proteomes" id="UP001064489">
    <property type="component" value="Chromosome 5"/>
</dbReference>
<gene>
    <name evidence="2" type="ORF">LWI28_009833</name>
</gene>
<reference evidence="2" key="1">
    <citation type="journal article" date="2022" name="Plant J.">
        <title>Strategies of tolerance reflected in two North American maple genomes.</title>
        <authorList>
            <person name="McEvoy S.L."/>
            <person name="Sezen U.U."/>
            <person name="Trouern-Trend A."/>
            <person name="McMahon S.M."/>
            <person name="Schaberg P.G."/>
            <person name="Yang J."/>
            <person name="Wegrzyn J.L."/>
            <person name="Swenson N.G."/>
        </authorList>
    </citation>
    <scope>NUCLEOTIDE SEQUENCE</scope>
    <source>
        <strain evidence="2">91603</strain>
    </source>
</reference>
<evidence type="ECO:0000313" key="2">
    <source>
        <dbReference type="EMBL" id="KAI9177012.1"/>
    </source>
</evidence>
<reference evidence="2" key="2">
    <citation type="submission" date="2023-02" db="EMBL/GenBank/DDBJ databases">
        <authorList>
            <person name="Swenson N.G."/>
            <person name="Wegrzyn J.L."/>
            <person name="Mcevoy S.L."/>
        </authorList>
    </citation>
    <scope>NUCLEOTIDE SEQUENCE</scope>
    <source>
        <strain evidence="2">91603</strain>
        <tissue evidence="2">Leaf</tissue>
    </source>
</reference>
<sequence length="203" mass="22833">MELDYQPPNDMDCTADSEKYMKRIAEDSVYMFLVGLAHNLDQVSSRVLATSPLPSLEEAYSLKGNFRPAPPIGPLTRLCTHYNSITHMVDAYWKKHDYSECYKLTDVSLVSLQGEISSKRNDYGWKKKVWILGKGEDSTIICEGESLDTSDPVEAESTERERPGRLLKKCYTRRNKGVTVDSITPPDDTTMPSDNSSANDPVL</sequence>
<keyword evidence="3" id="KW-1185">Reference proteome</keyword>
<proteinExistence type="predicted"/>
<accession>A0AAD5NRT2</accession>
<feature type="region of interest" description="Disordered" evidence="1">
    <location>
        <begin position="146"/>
        <end position="203"/>
    </location>
</feature>
<feature type="compositionally biased region" description="Basic residues" evidence="1">
    <location>
        <begin position="165"/>
        <end position="176"/>
    </location>
</feature>
<comment type="caution">
    <text evidence="2">The sequence shown here is derived from an EMBL/GenBank/DDBJ whole genome shotgun (WGS) entry which is preliminary data.</text>
</comment>
<feature type="compositionally biased region" description="Acidic residues" evidence="1">
    <location>
        <begin position="146"/>
        <end position="156"/>
    </location>
</feature>
<organism evidence="2 3">
    <name type="scientific">Acer negundo</name>
    <name type="common">Box elder</name>
    <dbReference type="NCBI Taxonomy" id="4023"/>
    <lineage>
        <taxon>Eukaryota</taxon>
        <taxon>Viridiplantae</taxon>
        <taxon>Streptophyta</taxon>
        <taxon>Embryophyta</taxon>
        <taxon>Tracheophyta</taxon>
        <taxon>Spermatophyta</taxon>
        <taxon>Magnoliopsida</taxon>
        <taxon>eudicotyledons</taxon>
        <taxon>Gunneridae</taxon>
        <taxon>Pentapetalae</taxon>
        <taxon>rosids</taxon>
        <taxon>malvids</taxon>
        <taxon>Sapindales</taxon>
        <taxon>Sapindaceae</taxon>
        <taxon>Hippocastanoideae</taxon>
        <taxon>Acereae</taxon>
        <taxon>Acer</taxon>
    </lineage>
</organism>
<dbReference type="AlphaFoldDB" id="A0AAD5NRT2"/>
<dbReference type="EMBL" id="JAJSOW010000102">
    <property type="protein sequence ID" value="KAI9177012.1"/>
    <property type="molecule type" value="Genomic_DNA"/>
</dbReference>
<name>A0AAD5NRT2_ACENE</name>
<evidence type="ECO:0000313" key="3">
    <source>
        <dbReference type="Proteomes" id="UP001064489"/>
    </source>
</evidence>
<protein>
    <submittedName>
        <fullName evidence="2">Uncharacterized protein</fullName>
    </submittedName>
</protein>
<feature type="compositionally biased region" description="Polar residues" evidence="1">
    <location>
        <begin position="190"/>
        <end position="203"/>
    </location>
</feature>